<dbReference type="Proteomes" id="UP001163603">
    <property type="component" value="Chromosome 8"/>
</dbReference>
<comment type="caution">
    <text evidence="1">The sequence shown here is derived from an EMBL/GenBank/DDBJ whole genome shotgun (WGS) entry which is preliminary data.</text>
</comment>
<organism evidence="1 2">
    <name type="scientific">Pistacia integerrima</name>
    <dbReference type="NCBI Taxonomy" id="434235"/>
    <lineage>
        <taxon>Eukaryota</taxon>
        <taxon>Viridiplantae</taxon>
        <taxon>Streptophyta</taxon>
        <taxon>Embryophyta</taxon>
        <taxon>Tracheophyta</taxon>
        <taxon>Spermatophyta</taxon>
        <taxon>Magnoliopsida</taxon>
        <taxon>eudicotyledons</taxon>
        <taxon>Gunneridae</taxon>
        <taxon>Pentapetalae</taxon>
        <taxon>rosids</taxon>
        <taxon>malvids</taxon>
        <taxon>Sapindales</taxon>
        <taxon>Anacardiaceae</taxon>
        <taxon>Pistacia</taxon>
    </lineage>
</organism>
<keyword evidence="2" id="KW-1185">Reference proteome</keyword>
<name>A0ACC0Y7C4_9ROSI</name>
<protein>
    <submittedName>
        <fullName evidence="1">Uncharacterized protein</fullName>
    </submittedName>
</protein>
<sequence length="523" mass="57827">MEPDVSIETSSMIRIAVLPIGTVPPTLLRDYHSMLLRHHTIPLSAISSFYTEHQKSPFAQQPWDSGSLRFKFVLGGAPPSPWEDFQSNRKILAVIGICHCPSSPDLDSVIEQFNSACKGYSSALVKRCFAFSPSDSHLENGAKKGENLLLFPPADRQTQEFHLQTMMQDIGASLLMEFEKWVLQAESAGTILKTPLDSQASLSSEEVIKAKKRRLARAQKTIGDYCLLAGSPVDANAHYSTALELARLTADFFWYAGALEGSVCALLVDRMGQKDPVLEEEVKYRYNSVILHYRKSFIQDNAQRVSPLSFELEATLKLARFLCRRELAKDVVELLTSAADGAKSLIDASDRLILYVEIARLFGTLGYQRKAAFFSRQVAQLYLQQESRSAAICALQVLAMTTKAYRVQSRASISKHSLSTETGSSHADGGKMHHQSVVSLFESQWSTLQMVVLREILLSAVRAGDPLAAWSAAARLLRSYYPLITPVGQNGLASALTNSAERLPSGTRCADPALPFVRYIPIY</sequence>
<proteinExistence type="predicted"/>
<accession>A0ACC0Y7C4</accession>
<evidence type="ECO:0000313" key="1">
    <source>
        <dbReference type="EMBL" id="KAJ0030423.1"/>
    </source>
</evidence>
<dbReference type="EMBL" id="CM047743">
    <property type="protein sequence ID" value="KAJ0030423.1"/>
    <property type="molecule type" value="Genomic_DNA"/>
</dbReference>
<gene>
    <name evidence="1" type="ORF">Pint_12469</name>
</gene>
<evidence type="ECO:0000313" key="2">
    <source>
        <dbReference type="Proteomes" id="UP001163603"/>
    </source>
</evidence>
<reference evidence="2" key="1">
    <citation type="journal article" date="2023" name="G3 (Bethesda)">
        <title>Genome assembly and association tests identify interacting loci associated with vigor, precocity, and sex in interspecific pistachio rootstocks.</title>
        <authorList>
            <person name="Palmer W."/>
            <person name="Jacygrad E."/>
            <person name="Sagayaradj S."/>
            <person name="Cavanaugh K."/>
            <person name="Han R."/>
            <person name="Bertier L."/>
            <person name="Beede B."/>
            <person name="Kafkas S."/>
            <person name="Golino D."/>
            <person name="Preece J."/>
            <person name="Michelmore R."/>
        </authorList>
    </citation>
    <scope>NUCLEOTIDE SEQUENCE [LARGE SCALE GENOMIC DNA]</scope>
</reference>